<dbReference type="Pfam" id="PF01370">
    <property type="entry name" value="Epimerase"/>
    <property type="match status" value="1"/>
</dbReference>
<dbReference type="PANTHER" id="PTHR43103:SF3">
    <property type="entry name" value="ADP-L-GLYCERO-D-MANNO-HEPTOSE-6-EPIMERASE"/>
    <property type="match status" value="1"/>
</dbReference>
<keyword evidence="2 4" id="KW-0413">Isomerase</keyword>
<comment type="cofactor">
    <cofactor evidence="4">
        <name>NADP(+)</name>
        <dbReference type="ChEBI" id="CHEBI:58349"/>
    </cofactor>
    <text evidence="4">Binds 1 NADP(+) per subunit.</text>
</comment>
<accession>A0A940N301</accession>
<comment type="function">
    <text evidence="4">Catalyzes the interconversion between ADP-D-glycero-beta-D-manno-heptose and ADP-L-glycero-beta-D-manno-heptose via an epimerization at carbon 6 of the heptose.</text>
</comment>
<dbReference type="InterPro" id="IPR011912">
    <property type="entry name" value="Heptose_epim"/>
</dbReference>
<feature type="binding site" evidence="4">
    <location>
        <position position="285"/>
    </location>
    <ligand>
        <name>substrate</name>
    </ligand>
</feature>
<dbReference type="InterPro" id="IPR001509">
    <property type="entry name" value="Epimerase_deHydtase"/>
</dbReference>
<comment type="subunit">
    <text evidence="4">Homopentamer.</text>
</comment>
<feature type="binding site" evidence="4">
    <location>
        <begin position="10"/>
        <end position="11"/>
    </location>
    <ligand>
        <name>NADP(+)</name>
        <dbReference type="ChEBI" id="CHEBI:58349"/>
    </ligand>
</feature>
<evidence type="ECO:0000256" key="1">
    <source>
        <dbReference type="ARBA" id="ARBA00022857"/>
    </source>
</evidence>
<protein>
    <recommendedName>
        <fullName evidence="4">ADP-L-glycero-D-manno-heptose-6-epimerase</fullName>
        <ecNumber evidence="4">5.1.3.20</ecNumber>
    </recommendedName>
    <alternativeName>
        <fullName evidence="4">ADP-L-glycero-beta-D-manno-heptose-6-epimerase</fullName>
        <shortName evidence="4">ADP-glyceromanno-heptose 6-epimerase</shortName>
        <shortName evidence="4">ADP-hep 6-epimerase</shortName>
        <shortName evidence="4">AGME</shortName>
    </alternativeName>
</protein>
<dbReference type="PANTHER" id="PTHR43103">
    <property type="entry name" value="NUCLEOSIDE-DIPHOSPHATE-SUGAR EPIMERASE"/>
    <property type="match status" value="1"/>
</dbReference>
<dbReference type="InterPro" id="IPR036291">
    <property type="entry name" value="NAD(P)-bd_dom_sf"/>
</dbReference>
<feature type="binding site" evidence="4">
    <location>
        <position position="220"/>
    </location>
    <ligand>
        <name>substrate</name>
    </ligand>
</feature>
<keyword evidence="1 4" id="KW-0521">NADP</keyword>
<dbReference type="RefSeq" id="WP_209376435.1">
    <property type="nucleotide sequence ID" value="NZ_JAGIZA010000019.1"/>
</dbReference>
<keyword evidence="3 4" id="KW-0119">Carbohydrate metabolism</keyword>
<feature type="binding site" evidence="4">
    <location>
        <position position="183"/>
    </location>
    <ligand>
        <name>NADP(+)</name>
        <dbReference type="ChEBI" id="CHEBI:58349"/>
    </ligand>
</feature>
<feature type="domain" description="NAD-dependent epimerase/dehydratase" evidence="5">
    <location>
        <begin position="3"/>
        <end position="248"/>
    </location>
</feature>
<dbReference type="GO" id="GO:0005975">
    <property type="term" value="P:carbohydrate metabolic process"/>
    <property type="evidence" value="ECO:0007669"/>
    <property type="project" value="UniProtKB-UniRule"/>
</dbReference>
<evidence type="ECO:0000256" key="4">
    <source>
        <dbReference type="HAMAP-Rule" id="MF_01601"/>
    </source>
</evidence>
<feature type="binding site" evidence="4">
    <location>
        <position position="38"/>
    </location>
    <ligand>
        <name>NADP(+)</name>
        <dbReference type="ChEBI" id="CHEBI:58349"/>
    </ligand>
</feature>
<evidence type="ECO:0000259" key="5">
    <source>
        <dbReference type="Pfam" id="PF01370"/>
    </source>
</evidence>
<feature type="binding site" evidence="4">
    <location>
        <position position="175"/>
    </location>
    <ligand>
        <name>NADP(+)</name>
        <dbReference type="ChEBI" id="CHEBI:58349"/>
    </ligand>
</feature>
<comment type="similarity">
    <text evidence="4">Belongs to the NAD(P)-dependent epimerase/dehydratase family. HldD subfamily.</text>
</comment>
<organism evidence="6 7">
    <name type="scientific">Roseomonas indoligenes</name>
    <dbReference type="NCBI Taxonomy" id="2820811"/>
    <lineage>
        <taxon>Bacteria</taxon>
        <taxon>Pseudomonadati</taxon>
        <taxon>Pseudomonadota</taxon>
        <taxon>Alphaproteobacteria</taxon>
        <taxon>Acetobacterales</taxon>
        <taxon>Roseomonadaceae</taxon>
        <taxon>Roseomonas</taxon>
    </lineage>
</organism>
<dbReference type="Proteomes" id="UP000677537">
    <property type="component" value="Unassembled WGS sequence"/>
</dbReference>
<gene>
    <name evidence="6" type="primary">rfaD</name>
    <name evidence="4" type="synonym">hldD</name>
    <name evidence="6" type="ORF">J5Y10_22840</name>
</gene>
<name>A0A940N301_9PROT</name>
<dbReference type="AlphaFoldDB" id="A0A940N301"/>
<dbReference type="Gene3D" id="3.90.25.10">
    <property type="entry name" value="UDP-galactose 4-epimerase, domain 1"/>
    <property type="match status" value="1"/>
</dbReference>
<feature type="binding site" evidence="4">
    <location>
        <position position="146"/>
    </location>
    <ligand>
        <name>NADP(+)</name>
        <dbReference type="ChEBI" id="CHEBI:58349"/>
    </ligand>
</feature>
<dbReference type="Gene3D" id="3.40.50.720">
    <property type="entry name" value="NAD(P)-binding Rossmann-like Domain"/>
    <property type="match status" value="1"/>
</dbReference>
<comment type="domain">
    <text evidence="4">Contains a large N-terminal NADP-binding domain, and a smaller C-terminal substrate-binding domain.</text>
</comment>
<dbReference type="SUPFAM" id="SSF51735">
    <property type="entry name" value="NAD(P)-binding Rossmann-fold domains"/>
    <property type="match status" value="1"/>
</dbReference>
<keyword evidence="7" id="KW-1185">Reference proteome</keyword>
<feature type="binding site" evidence="4">
    <location>
        <begin position="72"/>
        <end position="76"/>
    </location>
    <ligand>
        <name>NADP(+)</name>
        <dbReference type="ChEBI" id="CHEBI:58349"/>
    </ligand>
</feature>
<comment type="caution">
    <text evidence="4">Lacks conserved residue(s) required for the propagation of feature annotation.</text>
</comment>
<dbReference type="GO" id="GO:0050661">
    <property type="term" value="F:NADP binding"/>
    <property type="evidence" value="ECO:0007669"/>
    <property type="project" value="InterPro"/>
</dbReference>
<comment type="caution">
    <text evidence="6">The sequence shown here is derived from an EMBL/GenBank/DDBJ whole genome shotgun (WGS) entry which is preliminary data.</text>
</comment>
<evidence type="ECO:0000313" key="6">
    <source>
        <dbReference type="EMBL" id="MBP0495639.1"/>
    </source>
</evidence>
<proteinExistence type="inferred from homology"/>
<comment type="pathway">
    <text evidence="4">Nucleotide-sugar biosynthesis; ADP-L-glycero-beta-D-manno-heptose biosynthesis; ADP-L-glycero-beta-D-manno-heptose from D-glycero-beta-D-manno-heptose 7-phosphate: step 4/4.</text>
</comment>
<feature type="binding site" evidence="4">
    <location>
        <position position="174"/>
    </location>
    <ligand>
        <name>substrate</name>
    </ligand>
</feature>
<feature type="active site" description="Proton acceptor" evidence="4">
    <location>
        <position position="183"/>
    </location>
</feature>
<dbReference type="EC" id="5.1.3.20" evidence="4"/>
<feature type="binding site" evidence="4">
    <location>
        <begin position="31"/>
        <end position="32"/>
    </location>
    <ligand>
        <name>NADP(+)</name>
        <dbReference type="ChEBI" id="CHEBI:58349"/>
    </ligand>
</feature>
<evidence type="ECO:0000256" key="3">
    <source>
        <dbReference type="ARBA" id="ARBA00023277"/>
    </source>
</evidence>
<sequence>MLLLTGAAGFIGSNLLARLNAEGRTDVVICDALGTEGKWRNLRAHEFADFVPIDALEAWLAHAPALDGVIHLGANSDTTAADGDEVMRHNFAASLTLWRHCAATGTPFLYASSAATYGNGDQGFEDRDDPAFLATLQPLNLYGWSKHVFDRRVARIVEAGEAAPPRWYGLKFFNVYGPNEYHKGHMRSAVHNITEAVRRGEPARLFASDRPDIRDGGQSRDFVWVDDICDVILWLLNGNPPSGLYNIGAGQARSFADLARAVFSALGKPPEIEFFPMPEALRGRYQYWTEANLGKLRRAGYNAPMTGLEDGVARYVQGFLTREDRYR</sequence>
<feature type="active site" description="Proton acceptor" evidence="4">
    <location>
        <position position="142"/>
    </location>
</feature>
<dbReference type="HAMAP" id="MF_01601">
    <property type="entry name" value="Heptose_epimerase"/>
    <property type="match status" value="1"/>
</dbReference>
<evidence type="ECO:0000313" key="7">
    <source>
        <dbReference type="Proteomes" id="UP000677537"/>
    </source>
</evidence>
<dbReference type="NCBIfam" id="TIGR02197">
    <property type="entry name" value="heptose_epim"/>
    <property type="match status" value="1"/>
</dbReference>
<comment type="catalytic activity">
    <reaction evidence="4">
        <text>ADP-D-glycero-beta-D-manno-heptose = ADP-L-glycero-beta-D-manno-heptose</text>
        <dbReference type="Rhea" id="RHEA:17577"/>
        <dbReference type="ChEBI" id="CHEBI:59967"/>
        <dbReference type="ChEBI" id="CHEBI:61506"/>
        <dbReference type="EC" id="5.1.3.20"/>
    </reaction>
</comment>
<feature type="binding site" evidence="4">
    <location>
        <begin position="206"/>
        <end position="209"/>
    </location>
    <ligand>
        <name>substrate</name>
    </ligand>
</feature>
<reference evidence="6" key="1">
    <citation type="submission" date="2021-03" db="EMBL/GenBank/DDBJ databases">
        <authorList>
            <person name="So Y."/>
        </authorList>
    </citation>
    <scope>NUCLEOTIDE SEQUENCE</scope>
    <source>
        <strain evidence="6">SG15</strain>
    </source>
</reference>
<feature type="binding site" evidence="4">
    <location>
        <position position="185"/>
    </location>
    <ligand>
        <name>substrate</name>
    </ligand>
</feature>
<dbReference type="EMBL" id="JAGIZA010000019">
    <property type="protein sequence ID" value="MBP0495639.1"/>
    <property type="molecule type" value="Genomic_DNA"/>
</dbReference>
<evidence type="ECO:0000256" key="2">
    <source>
        <dbReference type="ARBA" id="ARBA00023235"/>
    </source>
</evidence>
<dbReference type="GO" id="GO:0008712">
    <property type="term" value="F:ADP-glyceromanno-heptose 6-epimerase activity"/>
    <property type="evidence" value="ECO:0007669"/>
    <property type="project" value="UniProtKB-UniRule"/>
</dbReference>